<organism evidence="1 2">
    <name type="scientific">Chryseobacterium defluvii</name>
    <dbReference type="NCBI Taxonomy" id="160396"/>
    <lineage>
        <taxon>Bacteria</taxon>
        <taxon>Pseudomonadati</taxon>
        <taxon>Bacteroidota</taxon>
        <taxon>Flavobacteriia</taxon>
        <taxon>Flavobacteriales</taxon>
        <taxon>Weeksellaceae</taxon>
        <taxon>Chryseobacterium group</taxon>
        <taxon>Chryseobacterium</taxon>
    </lineage>
</organism>
<evidence type="ECO:0000313" key="2">
    <source>
        <dbReference type="Proteomes" id="UP000592180"/>
    </source>
</evidence>
<dbReference type="RefSeq" id="WP_184192050.1">
    <property type="nucleotide sequence ID" value="NZ_JACHLE010000009.1"/>
</dbReference>
<reference evidence="1 2" key="1">
    <citation type="submission" date="2020-08" db="EMBL/GenBank/DDBJ databases">
        <title>Functional genomics of gut bacteria from endangered species of beetles.</title>
        <authorList>
            <person name="Carlos-Shanley C."/>
        </authorList>
    </citation>
    <scope>NUCLEOTIDE SEQUENCE [LARGE SCALE GENOMIC DNA]</scope>
    <source>
        <strain evidence="1 2">S00151</strain>
    </source>
</reference>
<gene>
    <name evidence="1" type="ORF">HNP38_003618</name>
</gene>
<dbReference type="EMBL" id="JACHLE010000009">
    <property type="protein sequence ID" value="MBB4808276.1"/>
    <property type="molecule type" value="Genomic_DNA"/>
</dbReference>
<sequence>MKKCLFISALFPCIVVQSQVLPEVSEENSTMAMAIPGNPGPVYMPRVIFEYDEAGNQIYRGPCPYCKDANESISASKSLSPLSEQVANKIQAAPVPVKTDLTVIWDLSIKDYITKIELLPYNSFNILQSVHIKSNSNNSYVFPMSTYNYGVYYLKFYLTDGSIYTRSITKN</sequence>
<dbReference type="Proteomes" id="UP000592180">
    <property type="component" value="Unassembled WGS sequence"/>
</dbReference>
<evidence type="ECO:0008006" key="3">
    <source>
        <dbReference type="Google" id="ProtNLM"/>
    </source>
</evidence>
<dbReference type="AlphaFoldDB" id="A0A840KGI4"/>
<protein>
    <recommendedName>
        <fullName evidence="3">Secreted protein (Por secretion system target)</fullName>
    </recommendedName>
</protein>
<name>A0A840KGI4_9FLAO</name>
<accession>A0A840KGI4</accession>
<keyword evidence="2" id="KW-1185">Reference proteome</keyword>
<comment type="caution">
    <text evidence="1">The sequence shown here is derived from an EMBL/GenBank/DDBJ whole genome shotgun (WGS) entry which is preliminary data.</text>
</comment>
<proteinExistence type="predicted"/>
<evidence type="ECO:0000313" key="1">
    <source>
        <dbReference type="EMBL" id="MBB4808276.1"/>
    </source>
</evidence>